<name>A0A168KQJ9_MUCCL</name>
<dbReference type="Pfam" id="PF00628">
    <property type="entry name" value="PHD"/>
    <property type="match status" value="1"/>
</dbReference>
<evidence type="ECO:0000256" key="3">
    <source>
        <dbReference type="ARBA" id="ARBA00022833"/>
    </source>
</evidence>
<dbReference type="SUPFAM" id="SSF57903">
    <property type="entry name" value="FYVE/PHD zinc finger"/>
    <property type="match status" value="1"/>
</dbReference>
<dbReference type="OrthoDB" id="5863171at2759"/>
<dbReference type="PANTHER" id="PTHR24102">
    <property type="entry name" value="PHD FINGER PROTEIN"/>
    <property type="match status" value="1"/>
</dbReference>
<sequence length="531" mass="59177">MSTMNKAADDNHEFHPTVLSQSFADAMPAVYSTSNSFWDAFVLQQQQQLLLVDQNYHTFNKPIGNISQDGHHEYNPDAALLAVSAPQRLGIHELVVAPNLSLFMPCHQKSVIKDDVFLAQPSTSHHVDIDDNASLSSHSTLSSFQPSVTSPYCLSPVSSPTHFLYNHEPLFEGGIMETQDRPVLDDDGRDELYDNFSPAMIGSTLKQQEQYVSTSGDLDWLKLLDAFHADVASDIPASSETTVEDDKDSLGFSGLVSESDLGDYVASNDTVPGSTNNKRKRVTKAQSSRTALTKAAAKKPRQKRQRKNTITTKRQLKMKMQANDAAILSNDAESIQKPTSSSDNKEEYDDMEQNKETQNHLTDSAASDDNRTVFQQLTDTSVDWCRYCGTTEGVNWRPGPWGKRTLCNKHGCDYKGYGLASRLPRLDLSDYMDEKIQDRIRPIVQEFCLVCQCPELADTSNQLIHCQGGCSRAYHQKCHKPSIKADPSAPWYCGTSCKENRQLKKVVVELPRNHVPFMQSSATKSKKKAAV</sequence>
<evidence type="ECO:0000259" key="6">
    <source>
        <dbReference type="PROSITE" id="PS50016"/>
    </source>
</evidence>
<dbReference type="Gene3D" id="3.30.40.10">
    <property type="entry name" value="Zinc/RING finger domain, C3HC4 (zinc finger)"/>
    <property type="match status" value="1"/>
</dbReference>
<dbReference type="STRING" id="747725.A0A168KQJ9"/>
<dbReference type="SMART" id="SM00249">
    <property type="entry name" value="PHD"/>
    <property type="match status" value="1"/>
</dbReference>
<evidence type="ECO:0000256" key="5">
    <source>
        <dbReference type="SAM" id="MobiDB-lite"/>
    </source>
</evidence>
<dbReference type="VEuPathDB" id="FungiDB:MUCCIDRAFT_112043"/>
<dbReference type="Gene3D" id="3.30.50.10">
    <property type="entry name" value="Erythroid Transcription Factor GATA-1, subunit A"/>
    <property type="match status" value="1"/>
</dbReference>
<proteinExistence type="predicted"/>
<evidence type="ECO:0000256" key="2">
    <source>
        <dbReference type="ARBA" id="ARBA00022771"/>
    </source>
</evidence>
<feature type="region of interest" description="Disordered" evidence="5">
    <location>
        <begin position="266"/>
        <end position="370"/>
    </location>
</feature>
<accession>A0A168KQJ9</accession>
<reference evidence="7 8" key="1">
    <citation type="submission" date="2015-06" db="EMBL/GenBank/DDBJ databases">
        <title>Expansion of signal transduction pathways in fungi by whole-genome duplication.</title>
        <authorList>
            <consortium name="DOE Joint Genome Institute"/>
            <person name="Corrochano L.M."/>
            <person name="Kuo A."/>
            <person name="Marcet-Houben M."/>
            <person name="Polaino S."/>
            <person name="Salamov A."/>
            <person name="Villalobos J.M."/>
            <person name="Alvarez M.I."/>
            <person name="Avalos J."/>
            <person name="Benito E.P."/>
            <person name="Benoit I."/>
            <person name="Burger G."/>
            <person name="Camino L.P."/>
            <person name="Canovas D."/>
            <person name="Cerda-Olmedo E."/>
            <person name="Cheng J.-F."/>
            <person name="Dominguez A."/>
            <person name="Elias M."/>
            <person name="Eslava A.P."/>
            <person name="Glaser F."/>
            <person name="Grimwood J."/>
            <person name="Gutierrez G."/>
            <person name="Heitman J."/>
            <person name="Henrissat B."/>
            <person name="Iturriaga E.A."/>
            <person name="Lang B.F."/>
            <person name="Lavin J.L."/>
            <person name="Lee S."/>
            <person name="Li W."/>
            <person name="Lindquist E."/>
            <person name="Lopez-Garcia S."/>
            <person name="Luque E.M."/>
            <person name="Marcos A.T."/>
            <person name="Martin J."/>
            <person name="Mccluskey K."/>
            <person name="Medina H.R."/>
            <person name="Miralles-Duran A."/>
            <person name="Miyazaki A."/>
            <person name="Munoz-Torres E."/>
            <person name="Oguiza J.A."/>
            <person name="Ohm R."/>
            <person name="Olmedo M."/>
            <person name="Orejas M."/>
            <person name="Ortiz-Castellanos L."/>
            <person name="Pisabarro A.G."/>
            <person name="Rodriguez-Romero J."/>
            <person name="Ruiz-Herrera J."/>
            <person name="Ruiz-Vazquez R."/>
            <person name="Sanz C."/>
            <person name="Schackwitz W."/>
            <person name="Schmutz J."/>
            <person name="Shahriari M."/>
            <person name="Shelest E."/>
            <person name="Silva-Franco F."/>
            <person name="Soanes D."/>
            <person name="Syed K."/>
            <person name="Tagua V.G."/>
            <person name="Talbot N.J."/>
            <person name="Thon M."/>
            <person name="De Vries R.P."/>
            <person name="Wiebenga A."/>
            <person name="Yadav J.S."/>
            <person name="Braun E.L."/>
            <person name="Baker S."/>
            <person name="Garre V."/>
            <person name="Horwitz B."/>
            <person name="Torres-Martinez S."/>
            <person name="Idnurm A."/>
            <person name="Herrera-Estrella A."/>
            <person name="Gabaldon T."/>
            <person name="Grigoriev I.V."/>
        </authorList>
    </citation>
    <scope>NUCLEOTIDE SEQUENCE [LARGE SCALE GENOMIC DNA]</scope>
    <source>
        <strain evidence="7 8">CBS 277.49</strain>
    </source>
</reference>
<comment type="caution">
    <text evidence="7">The sequence shown here is derived from an EMBL/GenBank/DDBJ whole genome shotgun (WGS) entry which is preliminary data.</text>
</comment>
<dbReference type="GO" id="GO:0008270">
    <property type="term" value="F:zinc ion binding"/>
    <property type="evidence" value="ECO:0007669"/>
    <property type="project" value="UniProtKB-KW"/>
</dbReference>
<gene>
    <name evidence="7" type="ORF">MUCCIDRAFT_112043</name>
</gene>
<dbReference type="EMBL" id="AMYB01000005">
    <property type="protein sequence ID" value="OAD02651.1"/>
    <property type="molecule type" value="Genomic_DNA"/>
</dbReference>
<dbReference type="AlphaFoldDB" id="A0A168KQJ9"/>
<protein>
    <submittedName>
        <fullName evidence="7">GATA-type zinc finger transcription factor</fullName>
    </submittedName>
</protein>
<feature type="compositionally biased region" description="Polar residues" evidence="5">
    <location>
        <begin position="331"/>
        <end position="342"/>
    </location>
</feature>
<keyword evidence="3" id="KW-0862">Zinc</keyword>
<evidence type="ECO:0000256" key="1">
    <source>
        <dbReference type="ARBA" id="ARBA00022723"/>
    </source>
</evidence>
<evidence type="ECO:0000256" key="4">
    <source>
        <dbReference type="PROSITE-ProRule" id="PRU00146"/>
    </source>
</evidence>
<keyword evidence="2 4" id="KW-0863">Zinc-finger</keyword>
<feature type="compositionally biased region" description="Basic residues" evidence="5">
    <location>
        <begin position="296"/>
        <end position="307"/>
    </location>
</feature>
<keyword evidence="1" id="KW-0479">Metal-binding</keyword>
<feature type="compositionally biased region" description="Polar residues" evidence="5">
    <location>
        <begin position="267"/>
        <end position="276"/>
    </location>
</feature>
<dbReference type="InterPro" id="IPR001965">
    <property type="entry name" value="Znf_PHD"/>
</dbReference>
<feature type="domain" description="PHD-type" evidence="6">
    <location>
        <begin position="445"/>
        <end position="499"/>
    </location>
</feature>
<dbReference type="InterPro" id="IPR019787">
    <property type="entry name" value="Znf_PHD-finger"/>
</dbReference>
<dbReference type="PROSITE" id="PS50016">
    <property type="entry name" value="ZF_PHD_2"/>
    <property type="match status" value="1"/>
</dbReference>
<feature type="compositionally biased region" description="Polar residues" evidence="5">
    <location>
        <begin position="359"/>
        <end position="370"/>
    </location>
</feature>
<dbReference type="GO" id="GO:0006355">
    <property type="term" value="P:regulation of DNA-templated transcription"/>
    <property type="evidence" value="ECO:0007669"/>
    <property type="project" value="InterPro"/>
</dbReference>
<organism evidence="7 8">
    <name type="scientific">Mucor lusitanicus CBS 277.49</name>
    <dbReference type="NCBI Taxonomy" id="747725"/>
    <lineage>
        <taxon>Eukaryota</taxon>
        <taxon>Fungi</taxon>
        <taxon>Fungi incertae sedis</taxon>
        <taxon>Mucoromycota</taxon>
        <taxon>Mucoromycotina</taxon>
        <taxon>Mucoromycetes</taxon>
        <taxon>Mucorales</taxon>
        <taxon>Mucorineae</taxon>
        <taxon>Mucoraceae</taxon>
        <taxon>Mucor</taxon>
    </lineage>
</organism>
<dbReference type="InterPro" id="IPR013083">
    <property type="entry name" value="Znf_RING/FYVE/PHD"/>
</dbReference>
<dbReference type="Proteomes" id="UP000077051">
    <property type="component" value="Unassembled WGS sequence"/>
</dbReference>
<evidence type="ECO:0000313" key="7">
    <source>
        <dbReference type="EMBL" id="OAD02651.1"/>
    </source>
</evidence>
<dbReference type="PANTHER" id="PTHR24102:SF28">
    <property type="entry name" value="PHD-TYPE DOMAIN-CONTAINING PROTEIN"/>
    <property type="match status" value="1"/>
</dbReference>
<dbReference type="InterPro" id="IPR013088">
    <property type="entry name" value="Znf_NHR/GATA"/>
</dbReference>
<keyword evidence="8" id="KW-1185">Reference proteome</keyword>
<evidence type="ECO:0000313" key="8">
    <source>
        <dbReference type="Proteomes" id="UP000077051"/>
    </source>
</evidence>
<dbReference type="InterPro" id="IPR011011">
    <property type="entry name" value="Znf_FYVE_PHD"/>
</dbReference>